<dbReference type="STRING" id="1236970.JCM9140_3457"/>
<evidence type="ECO:0000313" key="1">
    <source>
        <dbReference type="EMBL" id="GAE27323.1"/>
    </source>
</evidence>
<evidence type="ECO:0000313" key="2">
    <source>
        <dbReference type="Proteomes" id="UP000018890"/>
    </source>
</evidence>
<gene>
    <name evidence="1" type="ORF">JCM9140_3457</name>
</gene>
<accession>W4Q6J9</accession>
<dbReference type="Proteomes" id="UP000018890">
    <property type="component" value="Unassembled WGS sequence"/>
</dbReference>
<organism evidence="1 2">
    <name type="scientific">Halalkalibacter wakoensis JCM 9140</name>
    <dbReference type="NCBI Taxonomy" id="1236970"/>
    <lineage>
        <taxon>Bacteria</taxon>
        <taxon>Bacillati</taxon>
        <taxon>Bacillota</taxon>
        <taxon>Bacilli</taxon>
        <taxon>Bacillales</taxon>
        <taxon>Bacillaceae</taxon>
        <taxon>Halalkalibacter</taxon>
    </lineage>
</organism>
<dbReference type="EMBL" id="BAUT01000046">
    <property type="protein sequence ID" value="GAE27323.1"/>
    <property type="molecule type" value="Genomic_DNA"/>
</dbReference>
<dbReference type="RefSeq" id="WP_034748397.1">
    <property type="nucleotide sequence ID" value="NZ_BAUT01000046.1"/>
</dbReference>
<keyword evidence="2" id="KW-1185">Reference proteome</keyword>
<comment type="caution">
    <text evidence="1">The sequence shown here is derived from an EMBL/GenBank/DDBJ whole genome shotgun (WGS) entry which is preliminary data.</text>
</comment>
<proteinExistence type="predicted"/>
<reference evidence="1" key="1">
    <citation type="journal article" date="2014" name="Genome Announc.">
        <title>Draft Genome Sequences of Three Alkaliphilic Bacillus Strains, Bacillus wakoensis JCM 9140T, Bacillus akibai JCM 9157T, and Bacillus hemicellulosilyticus JCM 9152T.</title>
        <authorList>
            <person name="Yuki M."/>
            <person name="Oshima K."/>
            <person name="Suda W."/>
            <person name="Oshida Y."/>
            <person name="Kitamura K."/>
            <person name="Iida T."/>
            <person name="Hattori M."/>
            <person name="Ohkuma M."/>
        </authorList>
    </citation>
    <scope>NUCLEOTIDE SEQUENCE [LARGE SCALE GENOMIC DNA]</scope>
    <source>
        <strain evidence="1">JCM 9140</strain>
    </source>
</reference>
<name>W4Q6J9_9BACI</name>
<dbReference type="OrthoDB" id="2986701at2"/>
<sequence length="303" mass="35880">MELLDWLKENYQWRNVKFVNEALIETEHGRKRLRYWSDKALLDWHITWRDECSVTPYMLADRMIRNKDQEAAITWKDGWLTVHDEVKQAVHGKSYEEKIGKMIGSMIAYGLNKEITIKPVERQEPQFRTLYSHIPFLEEEDKSYVRALLQESDLRMNKVKEMKKQVKDENLPIIDPAMSIDQAKTVYDLMIWYGSNQYPEEGYYSLRNFLGNWLEEHGKESATKLIGAIVDHENVSHDQALLLLIECLKAYELDHLVAVLKENRPNLEMEETLQNVTNEWERSRELVEVISVMIENKKKVFTS</sequence>
<protein>
    <submittedName>
        <fullName evidence="1">Uncharacterized protein</fullName>
    </submittedName>
</protein>
<dbReference type="AlphaFoldDB" id="W4Q6J9"/>